<feature type="compositionally biased region" description="Basic and acidic residues" evidence="10">
    <location>
        <begin position="739"/>
        <end position="749"/>
    </location>
</feature>
<dbReference type="GeneID" id="40308414"/>
<feature type="compositionally biased region" description="Polar residues" evidence="10">
    <location>
        <begin position="1100"/>
        <end position="1114"/>
    </location>
</feature>
<dbReference type="Gene3D" id="1.10.510.10">
    <property type="entry name" value="Transferase(Phosphotransferase) domain 1"/>
    <property type="match status" value="2"/>
</dbReference>
<dbReference type="Proteomes" id="UP000224006">
    <property type="component" value="Chromosome II"/>
</dbReference>
<feature type="compositionally biased region" description="Basic and acidic residues" evidence="10">
    <location>
        <begin position="696"/>
        <end position="729"/>
    </location>
</feature>
<dbReference type="PANTHER" id="PTHR24356">
    <property type="entry name" value="SERINE/THREONINE-PROTEIN KINASE"/>
    <property type="match status" value="1"/>
</dbReference>
<dbReference type="GO" id="GO:0004674">
    <property type="term" value="F:protein serine/threonine kinase activity"/>
    <property type="evidence" value="ECO:0007669"/>
    <property type="project" value="UniProtKB-KW"/>
</dbReference>
<name>A0A2A9MG60_BESBE</name>
<feature type="compositionally biased region" description="Polar residues" evidence="10">
    <location>
        <begin position="1403"/>
        <end position="1416"/>
    </location>
</feature>
<dbReference type="STRING" id="94643.A0A2A9MG60"/>
<dbReference type="KEGG" id="bbes:BESB_034330"/>
<feature type="compositionally biased region" description="Polar residues" evidence="10">
    <location>
        <begin position="1123"/>
        <end position="1142"/>
    </location>
</feature>
<feature type="domain" description="Protein kinase" evidence="12">
    <location>
        <begin position="847"/>
        <end position="1667"/>
    </location>
</feature>
<feature type="compositionally biased region" description="Polar residues" evidence="10">
    <location>
        <begin position="1718"/>
        <end position="1749"/>
    </location>
</feature>
<feature type="compositionally biased region" description="Basic and acidic residues" evidence="10">
    <location>
        <begin position="1705"/>
        <end position="1717"/>
    </location>
</feature>
<dbReference type="SUPFAM" id="SSF56112">
    <property type="entry name" value="Protein kinase-like (PK-like)"/>
    <property type="match status" value="1"/>
</dbReference>
<feature type="compositionally biased region" description="Polar residues" evidence="10">
    <location>
        <begin position="1201"/>
        <end position="1214"/>
    </location>
</feature>
<evidence type="ECO:0000256" key="10">
    <source>
        <dbReference type="SAM" id="MobiDB-lite"/>
    </source>
</evidence>
<keyword evidence="14" id="KW-1185">Reference proteome</keyword>
<evidence type="ECO:0000256" key="2">
    <source>
        <dbReference type="ARBA" id="ARBA00022527"/>
    </source>
</evidence>
<dbReference type="Pfam" id="PF04092">
    <property type="entry name" value="SAG"/>
    <property type="match status" value="2"/>
</dbReference>
<keyword evidence="11" id="KW-0732">Signal</keyword>
<dbReference type="PANTHER" id="PTHR24356:SF184">
    <property type="entry name" value="SERINE_THREONINE-PROTEIN KINASE TRICORNERED"/>
    <property type="match status" value="1"/>
</dbReference>
<evidence type="ECO:0000256" key="6">
    <source>
        <dbReference type="ARBA" id="ARBA00022840"/>
    </source>
</evidence>
<feature type="region of interest" description="Disordered" evidence="10">
    <location>
        <begin position="1004"/>
        <end position="1147"/>
    </location>
</feature>
<dbReference type="PROSITE" id="PS50011">
    <property type="entry name" value="PROTEIN_KINASE_DOM"/>
    <property type="match status" value="1"/>
</dbReference>
<feature type="compositionally biased region" description="Basic and acidic residues" evidence="10">
    <location>
        <begin position="1940"/>
        <end position="1967"/>
    </location>
</feature>
<dbReference type="VEuPathDB" id="ToxoDB:BESB_034330"/>
<evidence type="ECO:0000256" key="7">
    <source>
        <dbReference type="ARBA" id="ARBA00047899"/>
    </source>
</evidence>
<feature type="region of interest" description="Disordered" evidence="10">
    <location>
        <begin position="1368"/>
        <end position="1470"/>
    </location>
</feature>
<feature type="signal peptide" evidence="11">
    <location>
        <begin position="1"/>
        <end position="33"/>
    </location>
</feature>
<dbReference type="PROSITE" id="PS00107">
    <property type="entry name" value="PROTEIN_KINASE_ATP"/>
    <property type="match status" value="1"/>
</dbReference>
<dbReference type="InterPro" id="IPR011009">
    <property type="entry name" value="Kinase-like_dom_sf"/>
</dbReference>
<evidence type="ECO:0000313" key="14">
    <source>
        <dbReference type="Proteomes" id="UP000224006"/>
    </source>
</evidence>
<comment type="catalytic activity">
    <reaction evidence="8">
        <text>L-seryl-[protein] + ATP = O-phospho-L-seryl-[protein] + ADP + H(+)</text>
        <dbReference type="Rhea" id="RHEA:17989"/>
        <dbReference type="Rhea" id="RHEA-COMP:9863"/>
        <dbReference type="Rhea" id="RHEA-COMP:11604"/>
        <dbReference type="ChEBI" id="CHEBI:15378"/>
        <dbReference type="ChEBI" id="CHEBI:29999"/>
        <dbReference type="ChEBI" id="CHEBI:30616"/>
        <dbReference type="ChEBI" id="CHEBI:83421"/>
        <dbReference type="ChEBI" id="CHEBI:456216"/>
        <dbReference type="EC" id="2.7.11.1"/>
    </reaction>
</comment>
<accession>A0A2A9MG60</accession>
<dbReference type="Pfam" id="PF00069">
    <property type="entry name" value="Pkinase"/>
    <property type="match status" value="2"/>
</dbReference>
<feature type="compositionally biased region" description="Basic and acidic residues" evidence="10">
    <location>
        <begin position="1021"/>
        <end position="1033"/>
    </location>
</feature>
<evidence type="ECO:0000256" key="3">
    <source>
        <dbReference type="ARBA" id="ARBA00022679"/>
    </source>
</evidence>
<dbReference type="OrthoDB" id="331342at2759"/>
<feature type="region of interest" description="Disordered" evidence="10">
    <location>
        <begin position="493"/>
        <end position="520"/>
    </location>
</feature>
<protein>
    <recommendedName>
        <fullName evidence="1">non-specific serine/threonine protein kinase</fullName>
        <ecNumber evidence="1">2.7.11.1</ecNumber>
    </recommendedName>
</protein>
<evidence type="ECO:0000313" key="13">
    <source>
        <dbReference type="EMBL" id="PFH36975.1"/>
    </source>
</evidence>
<feature type="region of interest" description="Disordered" evidence="10">
    <location>
        <begin position="1683"/>
        <end position="1800"/>
    </location>
</feature>
<dbReference type="InterPro" id="IPR050236">
    <property type="entry name" value="Ser_Thr_kinase_AGC"/>
</dbReference>
<dbReference type="GO" id="GO:0035556">
    <property type="term" value="P:intracellular signal transduction"/>
    <property type="evidence" value="ECO:0007669"/>
    <property type="project" value="TreeGrafter"/>
</dbReference>
<sequence length="2104" mass="227624">MPLASPSSLRAWLRTPVVLVVPIALLSLLCVRGSTQPHQCDSDTHFLHLRLTPQKSSLTFKCAQPRPKLRPDDPEQNRACRDSRCTDFVSLSDAFVTISDAAEEAGEGAYKLELKNQVNPKPQTIYFNCAADTAGAGVGVPGLFRGMELENSGICIIQVALWGETKEPEVVSECKEEGAEVSHTAEIKKETDVAAFTCGDNGTLSPANFEEAFDGSCGDEPGELKKHLETGTLAESPYQEGKPMYTLSLTQLPESPAKVCYKCTYPPKPLRSPPLDAGKTCTVKVNVAPREEVEAPDVEELPPGTNTSSPTDSTYPSTSTFINPCRRKTTYSPTCEARVYHYTRCAVVEGVRTANGQPPTPFPVREYPQKSTMDKEDDTKWLAFCMRVEEQEQGGTPWFCSEVASPPAPAVSRSHPEADFHAPAAFGPPTVQLLRVEEERGCYTCGIDRLHPPDDQYSWLIAESSSGLQTSELHVPRSRHFRGDLDLGKRLSHQCMSGHSGDKTGQQSGEGHNEQERTSSLRLGRVTSEAVVPEQCKCGESNQTETRNVQAAEVTLRSKQKNHPYQEQPLCQQGGQRRCIDFDPATSAGDIHVVHRQGEINRRIPCRQDILSSADQNQRSFFDVKKPLGMAALTAKSSMMRGSKENLGEGDVQAQIGCKMRMFAEFVTERKKRDEERVDRQETVCAIVDLAAKLGEGSKKQEQKEGENSRLEGHAVPGESERLPGKITRESLNSNTPSEHPRLRSDKAHRSSFTTASPVRSLNPSLPQEPQEREHPQLTAVSQGDRETGTSGGDQQQVRGRFEKNVSGGLGTEGEKACRLSQYISALRAAQTAWLRAQRERVDTRRFRALKVLGIGAYGVVRLVEDRQTGEKFALKQMEKGAVKRKNERTRLYAERHVLAEVVSRHIVKLVCTFQDKHYLYQVLEYLPGGDLMTHLVACGQFSEQTTKFYIAQLILAVHTVHKLGYLHRDIKPCNIVLDEKGNLKLLDFGLCAHYHSASQVSSAPRGELAEALSRAHRHIQPTEDRAARKEGMTRSSGTPAACELFVKEEERGGNARRQDSPPSVSAEANARSPAAPDGSRTERKPCEARQAPCPPVTETLDSPSPNMGTSSSCIRLCPSAASEPSRTPQLADSCKPQTSPVPASARLVPCPTSESLEVKSPSESLPERNRLCCNCFAPSPERHAYVAANGTSENAPPATSPTQPGSALQSSITCGGERDAGLPVRPSETTSSRVTDVPAPSHDVPHPPSVPVETTQDTALISCKSRNESLPTATGTRAASCSSLPASPECSSCPYSSSCEPALCTTPDGAESAPLPHVLEPVAQLSSLGSAVGVRDVPSMRSSIPSSRCATFPACVVASCSPAASATVAPDSNSVGQHPQACGVIPPDVGELPGAEAASPKVNAQPSGTTGSKKTYSAPVSALSEKEAAANACSSPLSSDSSHGPSAPDRPSPGCSAAEHISPPSPPENPLLSCCSAGLASPAPPCAASEPQSSAPAITESPCTTLRQPRKEEGNGILSKPTQCQSACPPSANDDQSCEPPATSSSLGSSPTHISRFEALSQVGTPHYMAPEVLSGLPYSFSADWWSVGVILFECIYGGVPFNTPSYNPQLLSYIIINFRRFLSLPQYAGGKKSQVSPACQAVIQGLLCEQEHRWGFEQLRKSEWLRDVDWDALSRGVWKKRERRTSKDEAGRSGPAGEAGDSSEERETNNGKSRTDTVTQYRKQTAQVTVTSDAQEIQTPISANAPSRQVERIDSASQASQKVPGTAPMSPCSDTVDGNMPEKEIPGEPALGGRKPHSVTSALQVNGPLTATCSRGTSNETNSLIHSFGLVATEEEGDYEEVTEGPLKLPSTAIEMIYSPAAVYGIRNWGKGPPALPSCCRYTPAMAGCQTVSAERDASLDCKLRRNPATRAETKQFPEEDRECCRKDLRVNQGMRCQPDKDTSSGNREGRTRDQRARPRTAAERFKKDCKSALHMGADSSDVAADKTARVAQGFRALCGEAEACYGEALKPAGVAGSQYAADVGDWLPLEPFRPKDEVLKDLRFLNFTFKCAEKDREAEVHELERKIRDIAVEEYDTPCATDALKVESETKRSRRGTRSRT</sequence>
<dbReference type="SUPFAM" id="SSF74877">
    <property type="entry name" value="Major surface antigen p30, SAG1"/>
    <property type="match status" value="1"/>
</dbReference>
<evidence type="ECO:0000256" key="9">
    <source>
        <dbReference type="PROSITE-ProRule" id="PRU10141"/>
    </source>
</evidence>
<feature type="region of interest" description="Disordered" evidence="10">
    <location>
        <begin position="295"/>
        <end position="320"/>
    </location>
</feature>
<dbReference type="InterPro" id="IPR017441">
    <property type="entry name" value="Protein_kinase_ATP_BS"/>
</dbReference>
<feature type="compositionally biased region" description="Low complexity" evidence="10">
    <location>
        <begin position="1486"/>
        <end position="1498"/>
    </location>
</feature>
<feature type="compositionally biased region" description="Low complexity" evidence="10">
    <location>
        <begin position="307"/>
        <end position="320"/>
    </location>
</feature>
<organism evidence="13 14">
    <name type="scientific">Besnoitia besnoiti</name>
    <name type="common">Apicomplexan protozoan</name>
    <dbReference type="NCBI Taxonomy" id="94643"/>
    <lineage>
        <taxon>Eukaryota</taxon>
        <taxon>Sar</taxon>
        <taxon>Alveolata</taxon>
        <taxon>Apicomplexa</taxon>
        <taxon>Conoidasida</taxon>
        <taxon>Coccidia</taxon>
        <taxon>Eucoccidiorida</taxon>
        <taxon>Eimeriorina</taxon>
        <taxon>Sarcocystidae</taxon>
        <taxon>Besnoitia</taxon>
    </lineage>
</organism>
<dbReference type="GO" id="GO:0016020">
    <property type="term" value="C:membrane"/>
    <property type="evidence" value="ECO:0007669"/>
    <property type="project" value="InterPro"/>
</dbReference>
<feature type="compositionally biased region" description="Basic and acidic residues" evidence="10">
    <location>
        <begin position="1046"/>
        <end position="1060"/>
    </location>
</feature>
<evidence type="ECO:0000256" key="5">
    <source>
        <dbReference type="ARBA" id="ARBA00022777"/>
    </source>
</evidence>
<reference evidence="13 14" key="1">
    <citation type="submission" date="2017-09" db="EMBL/GenBank/DDBJ databases">
        <title>Genome sequencing of Besnoitia besnoiti strain Bb-Ger1.</title>
        <authorList>
            <person name="Schares G."/>
            <person name="Venepally P."/>
            <person name="Lorenzi H.A."/>
        </authorList>
    </citation>
    <scope>NUCLEOTIDE SEQUENCE [LARGE SCALE GENOMIC DNA]</scope>
    <source>
        <strain evidence="13 14">Bb-Ger1</strain>
    </source>
</reference>
<keyword evidence="3" id="KW-0808">Transferase</keyword>
<feature type="compositionally biased region" description="Polar residues" evidence="10">
    <location>
        <begin position="1543"/>
        <end position="1552"/>
    </location>
</feature>
<comment type="caution">
    <text evidence="13">The sequence shown here is derived from an EMBL/GenBank/DDBJ whole genome shotgun (WGS) entry which is preliminary data.</text>
</comment>
<evidence type="ECO:0000256" key="4">
    <source>
        <dbReference type="ARBA" id="ARBA00022741"/>
    </source>
</evidence>
<keyword evidence="4 9" id="KW-0547">Nucleotide-binding</keyword>
<evidence type="ECO:0000259" key="12">
    <source>
        <dbReference type="PROSITE" id="PS50011"/>
    </source>
</evidence>
<proteinExistence type="predicted"/>
<dbReference type="InterPro" id="IPR008271">
    <property type="entry name" value="Ser/Thr_kinase_AS"/>
</dbReference>
<dbReference type="InterPro" id="IPR000719">
    <property type="entry name" value="Prot_kinase_dom"/>
</dbReference>
<dbReference type="Gene3D" id="3.30.200.20">
    <property type="entry name" value="Phosphorylase Kinase, domain 1"/>
    <property type="match status" value="1"/>
</dbReference>
<keyword evidence="5 13" id="KW-0418">Kinase</keyword>
<evidence type="ECO:0000256" key="11">
    <source>
        <dbReference type="SAM" id="SignalP"/>
    </source>
</evidence>
<feature type="region of interest" description="Disordered" evidence="10">
    <location>
        <begin position="1486"/>
        <end position="1552"/>
    </location>
</feature>
<dbReference type="InterPro" id="IPR036755">
    <property type="entry name" value="SRS_dom_sf"/>
</dbReference>
<feature type="compositionally biased region" description="Low complexity" evidence="10">
    <location>
        <begin position="1435"/>
        <end position="1448"/>
    </location>
</feature>
<gene>
    <name evidence="13" type="ORF">BESB_034330</name>
</gene>
<comment type="catalytic activity">
    <reaction evidence="7">
        <text>L-threonyl-[protein] + ATP = O-phospho-L-threonyl-[protein] + ADP + H(+)</text>
        <dbReference type="Rhea" id="RHEA:46608"/>
        <dbReference type="Rhea" id="RHEA-COMP:11060"/>
        <dbReference type="Rhea" id="RHEA-COMP:11605"/>
        <dbReference type="ChEBI" id="CHEBI:15378"/>
        <dbReference type="ChEBI" id="CHEBI:30013"/>
        <dbReference type="ChEBI" id="CHEBI:30616"/>
        <dbReference type="ChEBI" id="CHEBI:61977"/>
        <dbReference type="ChEBI" id="CHEBI:456216"/>
        <dbReference type="EC" id="2.7.11.1"/>
    </reaction>
</comment>
<dbReference type="RefSeq" id="XP_029220984.1">
    <property type="nucleotide sequence ID" value="XM_029362019.1"/>
</dbReference>
<feature type="region of interest" description="Disordered" evidence="10">
    <location>
        <begin position="1191"/>
        <end position="1254"/>
    </location>
</feature>
<dbReference type="Gene3D" id="2.60.40.1320">
    <property type="entry name" value="SRS domain"/>
    <property type="match status" value="2"/>
</dbReference>
<keyword evidence="2" id="KW-0723">Serine/threonine-protein kinase</keyword>
<keyword evidence="6 9" id="KW-0067">ATP-binding</keyword>
<feature type="compositionally biased region" description="Polar residues" evidence="10">
    <location>
        <begin position="751"/>
        <end position="768"/>
    </location>
</feature>
<dbReference type="PROSITE" id="PS00108">
    <property type="entry name" value="PROTEIN_KINASE_ST"/>
    <property type="match status" value="1"/>
</dbReference>
<evidence type="ECO:0000256" key="8">
    <source>
        <dbReference type="ARBA" id="ARBA00048679"/>
    </source>
</evidence>
<dbReference type="EMBL" id="NWUJ01000002">
    <property type="protein sequence ID" value="PFH36975.1"/>
    <property type="molecule type" value="Genomic_DNA"/>
</dbReference>
<evidence type="ECO:0000256" key="1">
    <source>
        <dbReference type="ARBA" id="ARBA00012513"/>
    </source>
</evidence>
<feature type="region of interest" description="Disordered" evidence="10">
    <location>
        <begin position="1937"/>
        <end position="1967"/>
    </location>
</feature>
<dbReference type="EC" id="2.7.11.1" evidence="1"/>
<feature type="chain" id="PRO_5013106403" description="non-specific serine/threonine protein kinase" evidence="11">
    <location>
        <begin position="34"/>
        <end position="2104"/>
    </location>
</feature>
<dbReference type="InterPro" id="IPR007226">
    <property type="entry name" value="SRS_dom"/>
</dbReference>
<feature type="region of interest" description="Disordered" evidence="10">
    <location>
        <begin position="696"/>
        <end position="809"/>
    </location>
</feature>
<feature type="binding site" evidence="9">
    <location>
        <position position="876"/>
    </location>
    <ligand>
        <name>ATP</name>
        <dbReference type="ChEBI" id="CHEBI:30616"/>
    </ligand>
</feature>
<dbReference type="SMART" id="SM00220">
    <property type="entry name" value="S_TKc"/>
    <property type="match status" value="1"/>
</dbReference>
<dbReference type="GO" id="GO:0005524">
    <property type="term" value="F:ATP binding"/>
    <property type="evidence" value="ECO:0007669"/>
    <property type="project" value="UniProtKB-UniRule"/>
</dbReference>